<dbReference type="EMBL" id="KV454479">
    <property type="protein sequence ID" value="ODV61688.1"/>
    <property type="molecule type" value="Genomic_DNA"/>
</dbReference>
<dbReference type="SUPFAM" id="SSF63748">
    <property type="entry name" value="Tudor/PWWP/MBT"/>
    <property type="match status" value="1"/>
</dbReference>
<evidence type="ECO:0000313" key="3">
    <source>
        <dbReference type="Proteomes" id="UP000095038"/>
    </source>
</evidence>
<feature type="compositionally biased region" description="Basic and acidic residues" evidence="1">
    <location>
        <begin position="201"/>
        <end position="218"/>
    </location>
</feature>
<evidence type="ECO:0008006" key="4">
    <source>
        <dbReference type="Google" id="ProtNLM"/>
    </source>
</evidence>
<keyword evidence="3" id="KW-1185">Reference proteome</keyword>
<sequence>MITEEFKSKLTSSLTKIALLENEIQNNNKILHNLLISNNLITENLSTIRLYVADFLKNNTFQFDLTCTHFLTNTPENCTEITENPKNQKHNTESNAESNTESNNKSKINQNNNDNINEPDNSHFNISPYLSSPFKSNSMSSLERDNLLDLIKRKKKDLDDIYPNTKIIVPENQLLLLTQNPQLNNQLIENNHQFMIEVDDTDKSDNPSDYDGHHELDNNSRSNNNQNSQIAFLNDKSPLDDNILKKYKHSLLQFSNTPANLKLIQLSEKLERNSHRKLTRSLTKKFIHSSNSPSQNKITYGSTFKPEDLILASIPCFPDWPAYVLPLCDIPKNVLEKKSKFVDPNFPDAILIPIVMLSDISYYWCNESQLRFLTKRFINDEIIKIESFLETAQNRKQKYLNQSLLLAYKQALSCKNYYQDFKNNYLTKKFTKTKKIINNKNEKTNTPKNKEKQKISNNINKINTKSKKNRSKIVNIKNPLKRVDTKKRKIATLSSSLSLSPSLAKSSSPDFVLSMGSSNSLTPVLQYWDTRHNDNIENLNDGYVSISDDSSDASAESDLESVDSNTYHNTVKNSSILDDSSNQIEFEDKENLNNIKTLNRSIAMKKKRKLNRLKVRFSSVDFYDENLRFNNTNDQNTHEIIGNDLSSQSNNSLLHNDTPSNYLEINSLSTNGFEIPFTDFDDNDNLNQNNESKDSNTKMLEIVDTQNLSSSDHHQNKKIARVDSNTSLISQKDDSIDKNIVRIYGLLNSVNRRNIANENDSHIQNDLNVNNPQDSNNSNGFNIDKKYDSQLPKDNKTQIDGQYNKISTEINEILNHSIEEKISHEINVNCIEINNISHNINSFNGQNENTINGNQEKIIDQRTQFFDSYGKKKNSDTNENIEKNTWDHKNNETDENTYLKVNNQTDNNDGVPEKIIDKIQFQKDKEKGIEIQAKLVSFEKSSEVFYMNEKGIDKINNDKNKNSDTNNNSDMNNNVDTNINGDNDNDNDNNSTGDNIEINDIQSEVNSKNKTENKSKSIETNDIDNSKTKANKIKKKNKRTKKPIAKGLMKKKITSQYFEANPEEVSELNINDPRIADPPTSRTRSRFKIKSDAIFPEQNSFENLASKSLKMNLFN</sequence>
<dbReference type="Gene3D" id="2.30.30.140">
    <property type="match status" value="1"/>
</dbReference>
<dbReference type="GeneID" id="30965386"/>
<dbReference type="CDD" id="cd05840">
    <property type="entry name" value="PWWP_ScIOC4-like"/>
    <property type="match status" value="1"/>
</dbReference>
<feature type="compositionally biased region" description="Low complexity" evidence="1">
    <location>
        <begin position="765"/>
        <end position="782"/>
    </location>
</feature>
<feature type="region of interest" description="Disordered" evidence="1">
    <location>
        <begin position="199"/>
        <end position="226"/>
    </location>
</feature>
<gene>
    <name evidence="2" type="ORF">ASCRUDRAFT_70150</name>
</gene>
<evidence type="ECO:0000256" key="1">
    <source>
        <dbReference type="SAM" id="MobiDB-lite"/>
    </source>
</evidence>
<feature type="compositionally biased region" description="Basic residues" evidence="1">
    <location>
        <begin position="1029"/>
        <end position="1041"/>
    </location>
</feature>
<proteinExistence type="predicted"/>
<feature type="compositionally biased region" description="Low complexity" evidence="1">
    <location>
        <begin position="963"/>
        <end position="995"/>
    </location>
</feature>
<accession>A0A1D2VJ80</accession>
<name>A0A1D2VJ80_9ASCO</name>
<feature type="region of interest" description="Disordered" evidence="1">
    <location>
        <begin position="954"/>
        <end position="1041"/>
    </location>
</feature>
<feature type="compositionally biased region" description="Basic and acidic residues" evidence="1">
    <location>
        <begin position="783"/>
        <end position="797"/>
    </location>
</feature>
<feature type="compositionally biased region" description="Low complexity" evidence="1">
    <location>
        <begin position="93"/>
        <end position="119"/>
    </location>
</feature>
<feature type="region of interest" description="Disordered" evidence="1">
    <location>
        <begin position="79"/>
        <end position="129"/>
    </location>
</feature>
<organism evidence="2 3">
    <name type="scientific">Ascoidea rubescens DSM 1968</name>
    <dbReference type="NCBI Taxonomy" id="1344418"/>
    <lineage>
        <taxon>Eukaryota</taxon>
        <taxon>Fungi</taxon>
        <taxon>Dikarya</taxon>
        <taxon>Ascomycota</taxon>
        <taxon>Saccharomycotina</taxon>
        <taxon>Saccharomycetes</taxon>
        <taxon>Ascoideaceae</taxon>
        <taxon>Ascoidea</taxon>
    </lineage>
</organism>
<feature type="compositionally biased region" description="Basic and acidic residues" evidence="1">
    <location>
        <begin position="1007"/>
        <end position="1027"/>
    </location>
</feature>
<dbReference type="RefSeq" id="XP_020047995.1">
    <property type="nucleotide sequence ID" value="XM_020191750.1"/>
</dbReference>
<feature type="region of interest" description="Disordered" evidence="1">
    <location>
        <begin position="763"/>
        <end position="798"/>
    </location>
</feature>
<dbReference type="AlphaFoldDB" id="A0A1D2VJ80"/>
<reference evidence="3" key="1">
    <citation type="submission" date="2016-05" db="EMBL/GenBank/DDBJ databases">
        <title>Comparative genomics of biotechnologically important yeasts.</title>
        <authorList>
            <consortium name="DOE Joint Genome Institute"/>
            <person name="Riley R."/>
            <person name="Haridas S."/>
            <person name="Wolfe K.H."/>
            <person name="Lopes M.R."/>
            <person name="Hittinger C.T."/>
            <person name="Goker M."/>
            <person name="Salamov A."/>
            <person name="Wisecaver J."/>
            <person name="Long T.M."/>
            <person name="Aerts A.L."/>
            <person name="Barry K."/>
            <person name="Choi C."/>
            <person name="Clum A."/>
            <person name="Coughlan A.Y."/>
            <person name="Deshpande S."/>
            <person name="Douglass A.P."/>
            <person name="Hanson S.J."/>
            <person name="Klenk H.-P."/>
            <person name="Labutti K."/>
            <person name="Lapidus A."/>
            <person name="Lindquist E."/>
            <person name="Lipzen A."/>
            <person name="Meier-Kolthoff J.P."/>
            <person name="Ohm R.A."/>
            <person name="Otillar R.P."/>
            <person name="Pangilinan J."/>
            <person name="Peng Y."/>
            <person name="Rokas A."/>
            <person name="Rosa C.A."/>
            <person name="Scheuner C."/>
            <person name="Sibirny A.A."/>
            <person name="Slot J.C."/>
            <person name="Stielow J.B."/>
            <person name="Sun H."/>
            <person name="Kurtzman C.P."/>
            <person name="Blackwell M."/>
            <person name="Grigoriev I.V."/>
            <person name="Jeffries T.W."/>
        </authorList>
    </citation>
    <scope>NUCLEOTIDE SEQUENCE [LARGE SCALE GENOMIC DNA]</scope>
    <source>
        <strain evidence="3">DSM 1968</strain>
    </source>
</reference>
<dbReference type="InterPro" id="IPR035503">
    <property type="entry name" value="IOC4-like_PWWP"/>
</dbReference>
<dbReference type="InParanoid" id="A0A1D2VJ80"/>
<protein>
    <recommendedName>
        <fullName evidence="4">PWWP domain-containing protein</fullName>
    </recommendedName>
</protein>
<feature type="region of interest" description="Disordered" evidence="1">
    <location>
        <begin position="870"/>
        <end position="891"/>
    </location>
</feature>
<dbReference type="Proteomes" id="UP000095038">
    <property type="component" value="Unassembled WGS sequence"/>
</dbReference>
<evidence type="ECO:0000313" key="2">
    <source>
        <dbReference type="EMBL" id="ODV61688.1"/>
    </source>
</evidence>